<feature type="signal peptide" evidence="1">
    <location>
        <begin position="1"/>
        <end position="19"/>
    </location>
</feature>
<sequence length="82" mass="8705">MKVIFVFMFVTLCSQIVLSNSAHVSGASVSSTTAKPWARKFKDGASKFLEGAAIVSAVQGVVQNGRGSRHKSSHPFATAHKN</sequence>
<proteinExistence type="predicted"/>
<name>A0A8J9UJ27_9NEOP</name>
<gene>
    <name evidence="2" type="ORF">BINO364_LOCUS6306</name>
</gene>
<feature type="non-terminal residue" evidence="2">
    <location>
        <position position="82"/>
    </location>
</feature>
<evidence type="ECO:0000313" key="3">
    <source>
        <dbReference type="Proteomes" id="UP000838878"/>
    </source>
</evidence>
<keyword evidence="1" id="KW-0732">Signal</keyword>
<dbReference type="Proteomes" id="UP000838878">
    <property type="component" value="Chromosome 14"/>
</dbReference>
<reference evidence="2" key="1">
    <citation type="submission" date="2021-12" db="EMBL/GenBank/DDBJ databases">
        <authorList>
            <person name="Martin H S."/>
        </authorList>
    </citation>
    <scope>NUCLEOTIDE SEQUENCE</scope>
</reference>
<dbReference type="OrthoDB" id="7436505at2759"/>
<protein>
    <submittedName>
        <fullName evidence="2">Uncharacterized protein</fullName>
    </submittedName>
</protein>
<keyword evidence="3" id="KW-1185">Reference proteome</keyword>
<evidence type="ECO:0000313" key="2">
    <source>
        <dbReference type="EMBL" id="CAH0720034.1"/>
    </source>
</evidence>
<dbReference type="EMBL" id="OV170234">
    <property type="protein sequence ID" value="CAH0720034.1"/>
    <property type="molecule type" value="Genomic_DNA"/>
</dbReference>
<feature type="chain" id="PRO_5035451830" evidence="1">
    <location>
        <begin position="20"/>
        <end position="82"/>
    </location>
</feature>
<organism evidence="2 3">
    <name type="scientific">Brenthis ino</name>
    <name type="common">lesser marbled fritillary</name>
    <dbReference type="NCBI Taxonomy" id="405034"/>
    <lineage>
        <taxon>Eukaryota</taxon>
        <taxon>Metazoa</taxon>
        <taxon>Ecdysozoa</taxon>
        <taxon>Arthropoda</taxon>
        <taxon>Hexapoda</taxon>
        <taxon>Insecta</taxon>
        <taxon>Pterygota</taxon>
        <taxon>Neoptera</taxon>
        <taxon>Endopterygota</taxon>
        <taxon>Lepidoptera</taxon>
        <taxon>Glossata</taxon>
        <taxon>Ditrysia</taxon>
        <taxon>Papilionoidea</taxon>
        <taxon>Nymphalidae</taxon>
        <taxon>Heliconiinae</taxon>
        <taxon>Argynnini</taxon>
        <taxon>Brenthis</taxon>
    </lineage>
</organism>
<dbReference type="AlphaFoldDB" id="A0A8J9UJ27"/>
<accession>A0A8J9UJ27</accession>
<evidence type="ECO:0000256" key="1">
    <source>
        <dbReference type="SAM" id="SignalP"/>
    </source>
</evidence>